<keyword evidence="1" id="KW-1133">Transmembrane helix</keyword>
<sequence>MSVVIVNLVGTVVLGAAVLLVGVWGRRNAASLLPLTLTTEDRRRRVVVYRRGALACQVAGVLLISVGVISTLL</sequence>
<dbReference type="AlphaFoldDB" id="A0A7G7MBR5"/>
<gene>
    <name evidence="2" type="ORF">H6H00_18430</name>
</gene>
<organism evidence="2 3">
    <name type="scientific">Pseudonocardia petroleophila</name>
    <dbReference type="NCBI Taxonomy" id="37331"/>
    <lineage>
        <taxon>Bacteria</taxon>
        <taxon>Bacillati</taxon>
        <taxon>Actinomycetota</taxon>
        <taxon>Actinomycetes</taxon>
        <taxon>Pseudonocardiales</taxon>
        <taxon>Pseudonocardiaceae</taxon>
        <taxon>Pseudonocardia</taxon>
    </lineage>
</organism>
<keyword evidence="1" id="KW-0472">Membrane</keyword>
<feature type="transmembrane region" description="Helical" evidence="1">
    <location>
        <begin position="52"/>
        <end position="72"/>
    </location>
</feature>
<evidence type="ECO:0000313" key="3">
    <source>
        <dbReference type="Proteomes" id="UP000515728"/>
    </source>
</evidence>
<keyword evidence="1" id="KW-0812">Transmembrane</keyword>
<evidence type="ECO:0000313" key="2">
    <source>
        <dbReference type="EMBL" id="QNG50226.1"/>
    </source>
</evidence>
<protein>
    <recommendedName>
        <fullName evidence="4">Immunity protein 17</fullName>
    </recommendedName>
</protein>
<feature type="transmembrane region" description="Helical" evidence="1">
    <location>
        <begin position="6"/>
        <end position="25"/>
    </location>
</feature>
<name>A0A7G7MBR5_9PSEU</name>
<dbReference type="RefSeq" id="WP_185716988.1">
    <property type="nucleotide sequence ID" value="NZ_BAAAWI010000001.1"/>
</dbReference>
<evidence type="ECO:0000256" key="1">
    <source>
        <dbReference type="SAM" id="Phobius"/>
    </source>
</evidence>
<proteinExistence type="predicted"/>
<keyword evidence="3" id="KW-1185">Reference proteome</keyword>
<evidence type="ECO:0008006" key="4">
    <source>
        <dbReference type="Google" id="ProtNLM"/>
    </source>
</evidence>
<accession>A0A7G7MBR5</accession>
<dbReference type="KEGG" id="ppel:H6H00_18430"/>
<reference evidence="2 3" key="1">
    <citation type="submission" date="2020-08" db="EMBL/GenBank/DDBJ databases">
        <authorList>
            <person name="Mo P."/>
        </authorList>
    </citation>
    <scope>NUCLEOTIDE SEQUENCE [LARGE SCALE GENOMIC DNA]</scope>
    <source>
        <strain evidence="2 3">CGMCC 4.1532</strain>
    </source>
</reference>
<dbReference type="EMBL" id="CP060131">
    <property type="protein sequence ID" value="QNG50226.1"/>
    <property type="molecule type" value="Genomic_DNA"/>
</dbReference>
<dbReference type="Proteomes" id="UP000515728">
    <property type="component" value="Chromosome"/>
</dbReference>